<proteinExistence type="predicted"/>
<evidence type="ECO:0000313" key="2">
    <source>
        <dbReference type="EMBL" id="PSJ43504.1"/>
    </source>
</evidence>
<gene>
    <name evidence="2" type="ORF">C7I55_03880</name>
</gene>
<comment type="caution">
    <text evidence="2">The sequence shown here is derived from an EMBL/GenBank/DDBJ whole genome shotgun (WGS) entry which is preliminary data.</text>
</comment>
<accession>A0A2P7QZV5</accession>
<dbReference type="RefSeq" id="WP_106511527.1">
    <property type="nucleotide sequence ID" value="NZ_PXYI01000001.1"/>
</dbReference>
<organism evidence="2 3">
    <name type="scientific">Allosphingosinicella deserti</name>
    <dbReference type="NCBI Taxonomy" id="2116704"/>
    <lineage>
        <taxon>Bacteria</taxon>
        <taxon>Pseudomonadati</taxon>
        <taxon>Pseudomonadota</taxon>
        <taxon>Alphaproteobacteria</taxon>
        <taxon>Sphingomonadales</taxon>
        <taxon>Sphingomonadaceae</taxon>
        <taxon>Allosphingosinicella</taxon>
    </lineage>
</organism>
<evidence type="ECO:0000259" key="1">
    <source>
        <dbReference type="Pfam" id="PF07481"/>
    </source>
</evidence>
<dbReference type="Proteomes" id="UP000241167">
    <property type="component" value="Unassembled WGS sequence"/>
</dbReference>
<dbReference type="AlphaFoldDB" id="A0A2P7QZV5"/>
<protein>
    <recommendedName>
        <fullName evidence="1">DUF1521 domain-containing protein</fullName>
    </recommendedName>
</protein>
<feature type="domain" description="DUF1521" evidence="1">
    <location>
        <begin position="80"/>
        <end position="235"/>
    </location>
</feature>
<dbReference type="InterPro" id="IPR011086">
    <property type="entry name" value="DUF1521"/>
</dbReference>
<name>A0A2P7QZV5_9SPHN</name>
<dbReference type="Pfam" id="PF07481">
    <property type="entry name" value="DUF1521"/>
    <property type="match status" value="1"/>
</dbReference>
<reference evidence="2 3" key="1">
    <citation type="submission" date="2018-03" db="EMBL/GenBank/DDBJ databases">
        <title>The draft genome of Sphingosinicella sp. GL-C-18.</title>
        <authorList>
            <person name="Liu L."/>
            <person name="Li L."/>
            <person name="Liang L."/>
            <person name="Zhang X."/>
            <person name="Wang T."/>
        </authorList>
    </citation>
    <scope>NUCLEOTIDE SEQUENCE [LARGE SCALE GENOMIC DNA]</scope>
    <source>
        <strain evidence="2 3">GL-C-18</strain>
    </source>
</reference>
<keyword evidence="3" id="KW-1185">Reference proteome</keyword>
<sequence>METGAVAPAAVDGIGFGNAGGDGQIIAAVVLLDPIAAPADSDAALPSSVDVAFYVAPAEGMPAISGPPAFEVTAVAIGNVVFDLSDGYSLSIDELQSAVFVANASTGESILVWGAAQIALDGADAARFWGTTSVELANGTKITMETAVDAMIADLFRLDKLTVTREDRAMVITGIAETMLGDLAVVQSFEGDAIDAATRDGLTIVSDLTGGWSDEYGNSVDQTVLDETAIGGLYGPGKDTLSLGEISEAISSFVAYNQIDSLMLTIGRNQPSDSDRRPQANDIYRAMALYAGENAARAGD</sequence>
<evidence type="ECO:0000313" key="3">
    <source>
        <dbReference type="Proteomes" id="UP000241167"/>
    </source>
</evidence>
<dbReference type="EMBL" id="PXYI01000001">
    <property type="protein sequence ID" value="PSJ43504.1"/>
    <property type="molecule type" value="Genomic_DNA"/>
</dbReference>
<dbReference type="OrthoDB" id="9820586at2"/>